<name>A0A6B9G9X6_PANCY</name>
<evidence type="ECO:0000259" key="1">
    <source>
        <dbReference type="Pfam" id="PF24732"/>
    </source>
</evidence>
<dbReference type="AlphaFoldDB" id="A0A6B9G9X6"/>
<dbReference type="EMBL" id="CP024768">
    <property type="protein sequence ID" value="QGY29046.1"/>
    <property type="molecule type" value="Genomic_DNA"/>
</dbReference>
<dbReference type="Proteomes" id="UP000502005">
    <property type="component" value="Chromosome"/>
</dbReference>
<protein>
    <recommendedName>
        <fullName evidence="1">ParE-like toxin domain-containing protein</fullName>
    </recommendedName>
</protein>
<organism evidence="2 3">
    <name type="scientific">Pantoea cypripedii</name>
    <name type="common">Pectobacterium cypripedii</name>
    <name type="synonym">Erwinia cypripedii</name>
    <dbReference type="NCBI Taxonomy" id="55209"/>
    <lineage>
        <taxon>Bacteria</taxon>
        <taxon>Pseudomonadati</taxon>
        <taxon>Pseudomonadota</taxon>
        <taxon>Gammaproteobacteria</taxon>
        <taxon>Enterobacterales</taxon>
        <taxon>Erwiniaceae</taxon>
        <taxon>Pantoea</taxon>
    </lineage>
</organism>
<evidence type="ECO:0000313" key="2">
    <source>
        <dbReference type="EMBL" id="QGY29046.1"/>
    </source>
</evidence>
<dbReference type="RefSeq" id="WP_208714917.1">
    <property type="nucleotide sequence ID" value="NZ_CP024768.1"/>
</dbReference>
<feature type="domain" description="ParE-like toxin" evidence="1">
    <location>
        <begin position="11"/>
        <end position="67"/>
    </location>
</feature>
<accession>A0A6B9G9X6</accession>
<dbReference type="InterPro" id="IPR056925">
    <property type="entry name" value="ParE-like"/>
</dbReference>
<sequence>MTLTALKAPEWVIAQAAMRLTQYRKHRIFPRRMHRTGFLSLKVNRRWRLLSRNGGKDWQLMSHEKYNGVKDGK</sequence>
<reference evidence="2 3" key="1">
    <citation type="submission" date="2017-11" db="EMBL/GenBank/DDBJ databases">
        <title>Genome sequence of Pantoea cypripedii NE1.</title>
        <authorList>
            <person name="Nascimento F.X."/>
        </authorList>
    </citation>
    <scope>NUCLEOTIDE SEQUENCE [LARGE SCALE GENOMIC DNA]</scope>
    <source>
        <strain evidence="2 3">NE1</strain>
    </source>
</reference>
<gene>
    <name evidence="2" type="ORF">CUN67_08935</name>
</gene>
<proteinExistence type="predicted"/>
<dbReference type="Pfam" id="PF24732">
    <property type="entry name" value="ParE_like"/>
    <property type="match status" value="1"/>
</dbReference>
<evidence type="ECO:0000313" key="3">
    <source>
        <dbReference type="Proteomes" id="UP000502005"/>
    </source>
</evidence>